<dbReference type="EMBL" id="LVLJ01000416">
    <property type="protein sequence ID" value="OAE34367.1"/>
    <property type="molecule type" value="Genomic_DNA"/>
</dbReference>
<evidence type="ECO:0000313" key="2">
    <source>
        <dbReference type="EMBL" id="OAE34367.1"/>
    </source>
</evidence>
<name>A0A176WMH9_MARPO</name>
<accession>A0A176WMH9</accession>
<organism evidence="2 3">
    <name type="scientific">Marchantia polymorpha subsp. ruderalis</name>
    <dbReference type="NCBI Taxonomy" id="1480154"/>
    <lineage>
        <taxon>Eukaryota</taxon>
        <taxon>Viridiplantae</taxon>
        <taxon>Streptophyta</taxon>
        <taxon>Embryophyta</taxon>
        <taxon>Marchantiophyta</taxon>
        <taxon>Marchantiopsida</taxon>
        <taxon>Marchantiidae</taxon>
        <taxon>Marchantiales</taxon>
        <taxon>Marchantiaceae</taxon>
        <taxon>Marchantia</taxon>
    </lineage>
</organism>
<proteinExistence type="predicted"/>
<evidence type="ECO:0000256" key="1">
    <source>
        <dbReference type="SAM" id="MobiDB-lite"/>
    </source>
</evidence>
<keyword evidence="3" id="KW-1185">Reference proteome</keyword>
<feature type="region of interest" description="Disordered" evidence="1">
    <location>
        <begin position="94"/>
        <end position="129"/>
    </location>
</feature>
<dbReference type="Proteomes" id="UP000077202">
    <property type="component" value="Unassembled WGS sequence"/>
</dbReference>
<protein>
    <submittedName>
        <fullName evidence="2">Uncharacterized protein</fullName>
    </submittedName>
</protein>
<comment type="caution">
    <text evidence="2">The sequence shown here is derived from an EMBL/GenBank/DDBJ whole genome shotgun (WGS) entry which is preliminary data.</text>
</comment>
<dbReference type="AlphaFoldDB" id="A0A176WMH9"/>
<evidence type="ECO:0000313" key="3">
    <source>
        <dbReference type="Proteomes" id="UP000077202"/>
    </source>
</evidence>
<sequence length="185" mass="19840">MNKCNDKCPGNGRIRKKDTGYRRALALALMEGYISNWRLEMTYARAPTTGEEGDGDGGGLAGGRGCAVDVHHPSMGLGLGLGQGQGQCRLLRWDAEDGPGAGAGPAGSGQKKRFPALSQQQQRRMRGKTSLRPLHALAACKRKESRFVVAVCEPLARTTVHSSEPPRNSILVSSHVIRTNSSMDE</sequence>
<feature type="region of interest" description="Disordered" evidence="1">
    <location>
        <begin position="159"/>
        <end position="185"/>
    </location>
</feature>
<gene>
    <name evidence="2" type="ORF">AXG93_1054s1530</name>
</gene>
<reference evidence="2" key="1">
    <citation type="submission" date="2016-03" db="EMBL/GenBank/DDBJ databases">
        <title>Mechanisms controlling the formation of the plant cell surface in tip-growing cells are functionally conserved among land plants.</title>
        <authorList>
            <person name="Honkanen S."/>
            <person name="Jones V.A."/>
            <person name="Morieri G."/>
            <person name="Champion C."/>
            <person name="Hetherington A.J."/>
            <person name="Kelly S."/>
            <person name="Saint-Marcoux D."/>
            <person name="Proust H."/>
            <person name="Prescott H."/>
            <person name="Dolan L."/>
        </authorList>
    </citation>
    <scope>NUCLEOTIDE SEQUENCE [LARGE SCALE GENOMIC DNA]</scope>
    <source>
        <tissue evidence="2">Whole gametophyte</tissue>
    </source>
</reference>